<reference evidence="1" key="1">
    <citation type="journal article" date="2021" name="Environ. Microbiol.">
        <title>Gene family expansions and transcriptome signatures uncover fungal adaptations to wood decay.</title>
        <authorList>
            <person name="Hage H."/>
            <person name="Miyauchi S."/>
            <person name="Viragh M."/>
            <person name="Drula E."/>
            <person name="Min B."/>
            <person name="Chaduli D."/>
            <person name="Navarro D."/>
            <person name="Favel A."/>
            <person name="Norest M."/>
            <person name="Lesage-Meessen L."/>
            <person name="Balint B."/>
            <person name="Merenyi Z."/>
            <person name="de Eugenio L."/>
            <person name="Morin E."/>
            <person name="Martinez A.T."/>
            <person name="Baldrian P."/>
            <person name="Stursova M."/>
            <person name="Martinez M.J."/>
            <person name="Novotny C."/>
            <person name="Magnuson J.K."/>
            <person name="Spatafora J.W."/>
            <person name="Maurice S."/>
            <person name="Pangilinan J."/>
            <person name="Andreopoulos W."/>
            <person name="LaButti K."/>
            <person name="Hundley H."/>
            <person name="Na H."/>
            <person name="Kuo A."/>
            <person name="Barry K."/>
            <person name="Lipzen A."/>
            <person name="Henrissat B."/>
            <person name="Riley R."/>
            <person name="Ahrendt S."/>
            <person name="Nagy L.G."/>
            <person name="Grigoriev I.V."/>
            <person name="Martin F."/>
            <person name="Rosso M.N."/>
        </authorList>
    </citation>
    <scope>NUCLEOTIDE SEQUENCE</scope>
    <source>
        <strain evidence="1">CBS 384.51</strain>
    </source>
</reference>
<name>A0ACB8UN89_9APHY</name>
<sequence length="251" mass="28164">MVQDLPSGSSRAWAVHVRLCLLFIAALVCNVSGNTETINIVATQADDVIFSQSSSWPVFSPGSAEYLWRYKPAPLDTPLQSVCALRQEPPCEHEIWAILDLDSYGWESFHKFTLRISWPAFYPTDFLMETFSPQEAFAVLSQTLPGSSLPQSPPPASRKTRRQYVRIRFVDTGVRVPSKRNITVEATPFMILLEPLYFTVLPALVVPTLLFLLPVVLVASFVIAPRIHSCLRAIAEDVRLESRITSSQKQE</sequence>
<dbReference type="Proteomes" id="UP001055072">
    <property type="component" value="Unassembled WGS sequence"/>
</dbReference>
<dbReference type="EMBL" id="MU274900">
    <property type="protein sequence ID" value="KAI0094990.1"/>
    <property type="molecule type" value="Genomic_DNA"/>
</dbReference>
<gene>
    <name evidence="1" type="ORF">BDY19DRAFT_915772</name>
</gene>
<evidence type="ECO:0000313" key="1">
    <source>
        <dbReference type="EMBL" id="KAI0094990.1"/>
    </source>
</evidence>
<protein>
    <submittedName>
        <fullName evidence="1">Uncharacterized protein</fullName>
    </submittedName>
</protein>
<organism evidence="1 2">
    <name type="scientific">Irpex rosettiformis</name>
    <dbReference type="NCBI Taxonomy" id="378272"/>
    <lineage>
        <taxon>Eukaryota</taxon>
        <taxon>Fungi</taxon>
        <taxon>Dikarya</taxon>
        <taxon>Basidiomycota</taxon>
        <taxon>Agaricomycotina</taxon>
        <taxon>Agaricomycetes</taxon>
        <taxon>Polyporales</taxon>
        <taxon>Irpicaceae</taxon>
        <taxon>Irpex</taxon>
    </lineage>
</organism>
<evidence type="ECO:0000313" key="2">
    <source>
        <dbReference type="Proteomes" id="UP001055072"/>
    </source>
</evidence>
<accession>A0ACB8UN89</accession>
<proteinExistence type="predicted"/>
<keyword evidence="2" id="KW-1185">Reference proteome</keyword>
<comment type="caution">
    <text evidence="1">The sequence shown here is derived from an EMBL/GenBank/DDBJ whole genome shotgun (WGS) entry which is preliminary data.</text>
</comment>